<feature type="domain" description="SNF2 N-terminal" evidence="5">
    <location>
        <begin position="121"/>
        <end position="282"/>
    </location>
</feature>
<dbReference type="InterPro" id="IPR000330">
    <property type="entry name" value="SNF2_N"/>
</dbReference>
<evidence type="ECO:0000256" key="4">
    <source>
        <dbReference type="SAM" id="MobiDB-lite"/>
    </source>
</evidence>
<dbReference type="STRING" id="98765.A0A2R6S011"/>
<keyword evidence="3" id="KW-0067">ATP-binding</keyword>
<name>A0A2R6S011_9APHY</name>
<evidence type="ECO:0000259" key="5">
    <source>
        <dbReference type="Pfam" id="PF00176"/>
    </source>
</evidence>
<accession>A0A2R6S011</accession>
<dbReference type="GO" id="GO:0006281">
    <property type="term" value="P:DNA repair"/>
    <property type="evidence" value="ECO:0007669"/>
    <property type="project" value="TreeGrafter"/>
</dbReference>
<dbReference type="GO" id="GO:0005634">
    <property type="term" value="C:nucleus"/>
    <property type="evidence" value="ECO:0007669"/>
    <property type="project" value="TreeGrafter"/>
</dbReference>
<evidence type="ECO:0000256" key="2">
    <source>
        <dbReference type="ARBA" id="ARBA00022801"/>
    </source>
</evidence>
<evidence type="ECO:0000256" key="1">
    <source>
        <dbReference type="ARBA" id="ARBA00022741"/>
    </source>
</evidence>
<dbReference type="SUPFAM" id="SSF52540">
    <property type="entry name" value="P-loop containing nucleoside triphosphate hydrolases"/>
    <property type="match status" value="1"/>
</dbReference>
<feature type="region of interest" description="Disordered" evidence="4">
    <location>
        <begin position="361"/>
        <end position="390"/>
    </location>
</feature>
<dbReference type="InterPro" id="IPR038718">
    <property type="entry name" value="SNF2-like_sf"/>
</dbReference>
<dbReference type="OrthoDB" id="2801544at2759"/>
<dbReference type="GO" id="GO:0016787">
    <property type="term" value="F:hydrolase activity"/>
    <property type="evidence" value="ECO:0007669"/>
    <property type="project" value="UniProtKB-KW"/>
</dbReference>
<dbReference type="Proteomes" id="UP000186601">
    <property type="component" value="Unassembled WGS sequence"/>
</dbReference>
<dbReference type="PANTHER" id="PTHR45626:SF51">
    <property type="entry name" value="SNF2-RELATED DOMAIN-CONTAINING PROTEIN"/>
    <property type="match status" value="1"/>
</dbReference>
<evidence type="ECO:0000313" key="6">
    <source>
        <dbReference type="EMBL" id="PSS35604.1"/>
    </source>
</evidence>
<dbReference type="EMBL" id="MLYV02000111">
    <property type="protein sequence ID" value="PSS35604.1"/>
    <property type="molecule type" value="Genomic_DNA"/>
</dbReference>
<proteinExistence type="predicted"/>
<comment type="caution">
    <text evidence="6">The sequence shown here is derived from an EMBL/GenBank/DDBJ whole genome shotgun (WGS) entry which is preliminary data.</text>
</comment>
<keyword evidence="2" id="KW-0378">Hydrolase</keyword>
<feature type="compositionally biased region" description="Polar residues" evidence="4">
    <location>
        <begin position="364"/>
        <end position="376"/>
    </location>
</feature>
<organism evidence="6 7">
    <name type="scientific">Hermanssonia centrifuga</name>
    <dbReference type="NCBI Taxonomy" id="98765"/>
    <lineage>
        <taxon>Eukaryota</taxon>
        <taxon>Fungi</taxon>
        <taxon>Dikarya</taxon>
        <taxon>Basidiomycota</taxon>
        <taxon>Agaricomycotina</taxon>
        <taxon>Agaricomycetes</taxon>
        <taxon>Polyporales</taxon>
        <taxon>Meruliaceae</taxon>
        <taxon>Hermanssonia</taxon>
    </lineage>
</organism>
<dbReference type="PANTHER" id="PTHR45626">
    <property type="entry name" value="TRANSCRIPTION TERMINATION FACTOR 2-RELATED"/>
    <property type="match status" value="1"/>
</dbReference>
<dbReference type="GO" id="GO:0005524">
    <property type="term" value="F:ATP binding"/>
    <property type="evidence" value="ECO:0007669"/>
    <property type="project" value="UniProtKB-KW"/>
</dbReference>
<gene>
    <name evidence="6" type="ORF">PHLCEN_2v1427</name>
</gene>
<dbReference type="GO" id="GO:0008094">
    <property type="term" value="F:ATP-dependent activity, acting on DNA"/>
    <property type="evidence" value="ECO:0007669"/>
    <property type="project" value="TreeGrafter"/>
</dbReference>
<reference evidence="6 7" key="1">
    <citation type="submission" date="2018-02" db="EMBL/GenBank/DDBJ databases">
        <title>Genome sequence of the basidiomycete white-rot fungus Phlebia centrifuga.</title>
        <authorList>
            <person name="Granchi Z."/>
            <person name="Peng M."/>
            <person name="de Vries R.P."/>
            <person name="Hilden K."/>
            <person name="Makela M.R."/>
            <person name="Grigoriev I."/>
            <person name="Riley R."/>
        </authorList>
    </citation>
    <scope>NUCLEOTIDE SEQUENCE [LARGE SCALE GENOMIC DNA]</scope>
    <source>
        <strain evidence="6 7">FBCC195</strain>
    </source>
</reference>
<dbReference type="AlphaFoldDB" id="A0A2R6S011"/>
<evidence type="ECO:0000256" key="3">
    <source>
        <dbReference type="ARBA" id="ARBA00022840"/>
    </source>
</evidence>
<keyword evidence="1" id="KW-0547">Nucleotide-binding</keyword>
<sequence length="532" mass="60356">MSIDQLPAPEEAILDVRPVLTPLALKYFPSSDFAEARKRLAGGRGRSIKNDQQHLQHPRIPSLTEYLMHHMCTQPEGFTRHEDVFRARGLWQAFKSNIPFYFHYPETFSGNGGPRSSRKTNSNALGPRKMFISAATLVVVPPNLFNQWTNEINKHCEDGLRIYPAQNLSIALPCAMELASSYDIILMTHPRLSVESQKTNIQKLHSWTPCGCPNPPNSPVRVPNCECNKIIDDVSPLLQIRWKRIVVDEGHVAGTTTTNLMTFIKSMSIERKWIVTGTPTTNLMGLRFGEGTELQYPEEEKLIDEERSALQVFEQQPPSMRSLEPESPSEDVKPQLDPLDIFGGLQYPEDDVIEEVQEHAPVSTDFSSLSQRTSNFEAHDNGDSPQPQRTRVWTRADRDDLHRLDKMISSFLEIPQFSSDPKLFSLNVTAPLMDASGPRMGSIQVLAQVMESVMVRHRIEDVETDILLPMLTHEMVLLDLDPFAVKTYNIMQATIAMNAVDSERIDQDYFFHPRNAVYLQQLIDNISQYASI</sequence>
<dbReference type="Pfam" id="PF00176">
    <property type="entry name" value="SNF2-rel_dom"/>
    <property type="match status" value="1"/>
</dbReference>
<dbReference type="InterPro" id="IPR050628">
    <property type="entry name" value="SNF2_RAD54_helicase_TF"/>
</dbReference>
<dbReference type="Gene3D" id="3.40.50.10810">
    <property type="entry name" value="Tandem AAA-ATPase domain"/>
    <property type="match status" value="1"/>
</dbReference>
<dbReference type="InterPro" id="IPR027417">
    <property type="entry name" value="P-loop_NTPase"/>
</dbReference>
<keyword evidence="7" id="KW-1185">Reference proteome</keyword>
<protein>
    <recommendedName>
        <fullName evidence="5">SNF2 N-terminal domain-containing protein</fullName>
    </recommendedName>
</protein>
<evidence type="ECO:0000313" key="7">
    <source>
        <dbReference type="Proteomes" id="UP000186601"/>
    </source>
</evidence>